<feature type="domain" description="TonB-dependent receptor-like beta-barrel" evidence="11">
    <location>
        <begin position="415"/>
        <end position="982"/>
    </location>
</feature>
<dbReference type="Pfam" id="PF00593">
    <property type="entry name" value="TonB_dep_Rec_b-barrel"/>
    <property type="match status" value="1"/>
</dbReference>
<dbReference type="PROSITE" id="PS52016">
    <property type="entry name" value="TONB_DEPENDENT_REC_3"/>
    <property type="match status" value="1"/>
</dbReference>
<dbReference type="InterPro" id="IPR036942">
    <property type="entry name" value="Beta-barrel_TonB_sf"/>
</dbReference>
<dbReference type="NCBIfam" id="TIGR04056">
    <property type="entry name" value="OMP_RagA_SusC"/>
    <property type="match status" value="1"/>
</dbReference>
<dbReference type="AlphaFoldDB" id="A0AB39W1X0"/>
<comment type="similarity">
    <text evidence="8 9">Belongs to the TonB-dependent receptor family.</text>
</comment>
<dbReference type="InterPro" id="IPR023997">
    <property type="entry name" value="TonB-dep_OMP_SusC/RagA_CS"/>
</dbReference>
<accession>A0AB39W1X0</accession>
<protein>
    <submittedName>
        <fullName evidence="13">SusC/RagA family TonB-linked outer membrane protein</fullName>
    </submittedName>
</protein>
<dbReference type="NCBIfam" id="TIGR04057">
    <property type="entry name" value="SusC_RagA_signa"/>
    <property type="match status" value="1"/>
</dbReference>
<feature type="chain" id="PRO_5044280259" evidence="10">
    <location>
        <begin position="37"/>
        <end position="1024"/>
    </location>
</feature>
<comment type="subcellular location">
    <subcellularLocation>
        <location evidence="1 8">Cell outer membrane</location>
        <topology evidence="1 8">Multi-pass membrane protein</topology>
    </subcellularLocation>
</comment>
<sequence length="1024" mass="111028">MKTMKNVNQMLRIKTFLTSKLTLSLFILISCISLQAQNTIKGSVIDQKTSQTIIGASVLVKGTTNSTMTDVDGNYVLNVSDSNVTLVFSYIGYGKVEEAVKGRKIVNVVLNEENNTLDEVVIIGYGTIKKSDMTGAVGGLKASQLDAQSNTNLGSAIQGKIAGVTVESGGGAPGSGTKIQIRGAGSLNNNNPLILVDDIAVASMNNLNPNDIESIQVLKDASAAAIYGSRAANGVILITTKSGKKGDMKVSFNSSFGSASVAKKLDLLNQEEWAKVSTAAYTAAGKQPLDIALNPEVSGAGINWQNEIFRTAPTKNYSLGLSGGSDNVKYSMSLSYFNQEGVVKETNYDRVNLRVKSDYKKGIFKIGETVMLTKEKRKDLPGVPGQGRNVVGSAISMIPGFAIYDENAIGGYGGASGSVTDIFNPVAALNLFDVKNDYYQALINTYAEASFFDGFKYKLNVGATISEHKAYNYTPRYEVGGFFKNLKNTLAEGSDMNQYYQIENTLNYSKTFGKHSVNLLVGHTVYENKFRSISGSVSGLPDGIYVLAGAEDPSIVGLASESKLMSFLGRAIYSYDNKYIFTATFRRDGSSRFSPENKWGNFPSISAAWGIGKEDFFTKLNLPVSELKLRASYGVLGNQEIGDYQYLGLISPGISYAVGEPNSLWIGNIQQEYPAIGLKWESTATANVGVDLSMWNGQLDFTADYFEKNTTDLLLRVPIPLSVGSSNDPYTNAGKVSNKGFELGLTYNKKVGEVNFSVSSNISSVKNRVEDLSTGSQILAGSSGSFHGAAVTYSKVGYPIYSFFLVKTDGLFRSQEEIDAYTLNGNPIQPRAQVGDIKYVDFNGDGQIDGADRQYRGSAFPDFEYGLRLTADWKGIDFTIAAQGTQGNMIYNGNNTDIATVRSNINYSSATLNSYTFNPNSNFPRLDIDDLNDNGADYSDRFLENGSYFRIKTVQVGYTIPNSLSQKLAIDRCRLYVAGDNLHTFTKYTGYNPDVSSDGLGGRGIDYKSYPLSKTITFGIQLNF</sequence>
<dbReference type="InterPro" id="IPR012910">
    <property type="entry name" value="Plug_dom"/>
</dbReference>
<name>A0AB39W1X0_9FLAO</name>
<dbReference type="SUPFAM" id="SSF56935">
    <property type="entry name" value="Porins"/>
    <property type="match status" value="1"/>
</dbReference>
<evidence type="ECO:0000256" key="5">
    <source>
        <dbReference type="ARBA" id="ARBA00023077"/>
    </source>
</evidence>
<evidence type="ECO:0000256" key="7">
    <source>
        <dbReference type="ARBA" id="ARBA00023237"/>
    </source>
</evidence>
<dbReference type="Gene3D" id="2.40.170.20">
    <property type="entry name" value="TonB-dependent receptor, beta-barrel domain"/>
    <property type="match status" value="1"/>
</dbReference>
<evidence type="ECO:0000256" key="6">
    <source>
        <dbReference type="ARBA" id="ARBA00023136"/>
    </source>
</evidence>
<evidence type="ECO:0000313" key="13">
    <source>
        <dbReference type="EMBL" id="XDU94861.1"/>
    </source>
</evidence>
<dbReference type="InterPro" id="IPR000531">
    <property type="entry name" value="Beta-barrel_TonB"/>
</dbReference>
<evidence type="ECO:0000256" key="3">
    <source>
        <dbReference type="ARBA" id="ARBA00022452"/>
    </source>
</evidence>
<evidence type="ECO:0000256" key="8">
    <source>
        <dbReference type="PROSITE-ProRule" id="PRU01360"/>
    </source>
</evidence>
<dbReference type="PROSITE" id="PS51257">
    <property type="entry name" value="PROKAR_LIPOPROTEIN"/>
    <property type="match status" value="1"/>
</dbReference>
<feature type="domain" description="TonB-dependent receptor plug" evidence="12">
    <location>
        <begin position="130"/>
        <end position="235"/>
    </location>
</feature>
<keyword evidence="10" id="KW-0732">Signal</keyword>
<dbReference type="EMBL" id="CP165625">
    <property type="protein sequence ID" value="XDU94861.1"/>
    <property type="molecule type" value="Genomic_DNA"/>
</dbReference>
<feature type="signal peptide" evidence="10">
    <location>
        <begin position="1"/>
        <end position="36"/>
    </location>
</feature>
<dbReference type="Gene3D" id="2.170.130.10">
    <property type="entry name" value="TonB-dependent receptor, plug domain"/>
    <property type="match status" value="1"/>
</dbReference>
<organism evidence="13">
    <name type="scientific">Flavobacterium sp. WC2409</name>
    <dbReference type="NCBI Taxonomy" id="3234139"/>
    <lineage>
        <taxon>Bacteria</taxon>
        <taxon>Pseudomonadati</taxon>
        <taxon>Bacteroidota</taxon>
        <taxon>Flavobacteriia</taxon>
        <taxon>Flavobacteriales</taxon>
        <taxon>Flavobacteriaceae</taxon>
        <taxon>Flavobacterium</taxon>
    </lineage>
</organism>
<dbReference type="Pfam" id="PF07715">
    <property type="entry name" value="Plug"/>
    <property type="match status" value="1"/>
</dbReference>
<dbReference type="GO" id="GO:0009279">
    <property type="term" value="C:cell outer membrane"/>
    <property type="evidence" value="ECO:0007669"/>
    <property type="project" value="UniProtKB-SubCell"/>
</dbReference>
<gene>
    <name evidence="13" type="ORF">AB3G34_13330</name>
</gene>
<evidence type="ECO:0000256" key="4">
    <source>
        <dbReference type="ARBA" id="ARBA00022692"/>
    </source>
</evidence>
<evidence type="ECO:0000256" key="2">
    <source>
        <dbReference type="ARBA" id="ARBA00022448"/>
    </source>
</evidence>
<dbReference type="InterPro" id="IPR039426">
    <property type="entry name" value="TonB-dep_rcpt-like"/>
</dbReference>
<evidence type="ECO:0000259" key="11">
    <source>
        <dbReference type="Pfam" id="PF00593"/>
    </source>
</evidence>
<dbReference type="InterPro" id="IPR008969">
    <property type="entry name" value="CarboxyPept-like_regulatory"/>
</dbReference>
<dbReference type="SUPFAM" id="SSF49464">
    <property type="entry name" value="Carboxypeptidase regulatory domain-like"/>
    <property type="match status" value="1"/>
</dbReference>
<keyword evidence="6 8" id="KW-0472">Membrane</keyword>
<evidence type="ECO:0000256" key="1">
    <source>
        <dbReference type="ARBA" id="ARBA00004571"/>
    </source>
</evidence>
<dbReference type="InterPro" id="IPR023996">
    <property type="entry name" value="TonB-dep_OMP_SusC/RagA"/>
</dbReference>
<evidence type="ECO:0000256" key="10">
    <source>
        <dbReference type="SAM" id="SignalP"/>
    </source>
</evidence>
<dbReference type="Gene3D" id="2.60.40.1120">
    <property type="entry name" value="Carboxypeptidase-like, regulatory domain"/>
    <property type="match status" value="1"/>
</dbReference>
<dbReference type="Pfam" id="PF13715">
    <property type="entry name" value="CarbopepD_reg_2"/>
    <property type="match status" value="1"/>
</dbReference>
<keyword evidence="5 9" id="KW-0798">TonB box</keyword>
<keyword evidence="3 8" id="KW-1134">Transmembrane beta strand</keyword>
<keyword evidence="7 8" id="KW-0998">Cell outer membrane</keyword>
<dbReference type="InterPro" id="IPR037066">
    <property type="entry name" value="Plug_dom_sf"/>
</dbReference>
<dbReference type="RefSeq" id="WP_367772430.1">
    <property type="nucleotide sequence ID" value="NZ_CP165625.1"/>
</dbReference>
<keyword evidence="4 8" id="KW-0812">Transmembrane</keyword>
<evidence type="ECO:0000259" key="12">
    <source>
        <dbReference type="Pfam" id="PF07715"/>
    </source>
</evidence>
<reference evidence="13" key="1">
    <citation type="submission" date="2024-07" db="EMBL/GenBank/DDBJ databases">
        <authorList>
            <person name="Biller S.J."/>
        </authorList>
    </citation>
    <scope>NUCLEOTIDE SEQUENCE</scope>
    <source>
        <strain evidence="13">WC2409</strain>
    </source>
</reference>
<proteinExistence type="inferred from homology"/>
<keyword evidence="2 8" id="KW-0813">Transport</keyword>
<evidence type="ECO:0000256" key="9">
    <source>
        <dbReference type="RuleBase" id="RU003357"/>
    </source>
</evidence>